<comment type="caution">
    <text evidence="1">The sequence shown here is derived from an EMBL/GenBank/DDBJ whole genome shotgun (WGS) entry which is preliminary data.</text>
</comment>
<proteinExistence type="predicted"/>
<dbReference type="EMBL" id="CM051397">
    <property type="protein sequence ID" value="KAJ4720946.1"/>
    <property type="molecule type" value="Genomic_DNA"/>
</dbReference>
<reference evidence="1 2" key="1">
    <citation type="journal article" date="2023" name="Science">
        <title>Complex scaffold remodeling in plant triterpene biosynthesis.</title>
        <authorList>
            <person name="De La Pena R."/>
            <person name="Hodgson H."/>
            <person name="Liu J.C."/>
            <person name="Stephenson M.J."/>
            <person name="Martin A.C."/>
            <person name="Owen C."/>
            <person name="Harkess A."/>
            <person name="Leebens-Mack J."/>
            <person name="Jimenez L.E."/>
            <person name="Osbourn A."/>
            <person name="Sattely E.S."/>
        </authorList>
    </citation>
    <scope>NUCLEOTIDE SEQUENCE [LARGE SCALE GENOMIC DNA]</scope>
    <source>
        <strain evidence="2">cv. JPN11</strain>
        <tissue evidence="1">Leaf</tissue>
    </source>
</reference>
<accession>A0ACC1YBY8</accession>
<keyword evidence="2" id="KW-1185">Reference proteome</keyword>
<evidence type="ECO:0000313" key="1">
    <source>
        <dbReference type="EMBL" id="KAJ4720946.1"/>
    </source>
</evidence>
<organism evidence="1 2">
    <name type="scientific">Melia azedarach</name>
    <name type="common">Chinaberry tree</name>
    <dbReference type="NCBI Taxonomy" id="155640"/>
    <lineage>
        <taxon>Eukaryota</taxon>
        <taxon>Viridiplantae</taxon>
        <taxon>Streptophyta</taxon>
        <taxon>Embryophyta</taxon>
        <taxon>Tracheophyta</taxon>
        <taxon>Spermatophyta</taxon>
        <taxon>Magnoliopsida</taxon>
        <taxon>eudicotyledons</taxon>
        <taxon>Gunneridae</taxon>
        <taxon>Pentapetalae</taxon>
        <taxon>rosids</taxon>
        <taxon>malvids</taxon>
        <taxon>Sapindales</taxon>
        <taxon>Meliaceae</taxon>
        <taxon>Melia</taxon>
    </lineage>
</organism>
<name>A0ACC1YBY8_MELAZ</name>
<sequence length="157" mass="17589">MWKDSPMIKARICVNNVECQYDAAEEHEALVVVPYQTMKLNQQECLDSDPLFGIELDDEFCHLCEAWIEELFKAKIAGLVENGGSTGACVEFGVMQTMIELRQLPSEENGIAFSDGEIARSANVEWEATMKMKTMDEMVNEVPQTAPENYGSNSLKV</sequence>
<evidence type="ECO:0000313" key="2">
    <source>
        <dbReference type="Proteomes" id="UP001164539"/>
    </source>
</evidence>
<gene>
    <name evidence="1" type="ORF">OWV82_008687</name>
</gene>
<protein>
    <submittedName>
        <fullName evidence="1">Uncharacterized protein</fullName>
    </submittedName>
</protein>
<dbReference type="Proteomes" id="UP001164539">
    <property type="component" value="Chromosome 4"/>
</dbReference>